<comment type="caution">
    <text evidence="6">The sequence shown here is derived from an EMBL/GenBank/DDBJ whole genome shotgun (WGS) entry which is preliminary data.</text>
</comment>
<protein>
    <submittedName>
        <fullName evidence="6">MBL fold metallo-hydrolase</fullName>
    </submittedName>
</protein>
<dbReference type="CDD" id="cd06262">
    <property type="entry name" value="metallo-hydrolase-like_MBL-fold"/>
    <property type="match status" value="1"/>
</dbReference>
<dbReference type="SUPFAM" id="SSF56281">
    <property type="entry name" value="Metallo-hydrolase/oxidoreductase"/>
    <property type="match status" value="1"/>
</dbReference>
<keyword evidence="3" id="KW-0378">Hydrolase</keyword>
<dbReference type="InterPro" id="IPR036866">
    <property type="entry name" value="RibonucZ/Hydroxyglut_hydro"/>
</dbReference>
<gene>
    <name evidence="6" type="ORF">IFK94_03590</name>
</gene>
<dbReference type="InterPro" id="IPR001279">
    <property type="entry name" value="Metallo-B-lactamas"/>
</dbReference>
<evidence type="ECO:0000313" key="6">
    <source>
        <dbReference type="EMBL" id="MBD3867186.1"/>
    </source>
</evidence>
<dbReference type="Proteomes" id="UP000648239">
    <property type="component" value="Unassembled WGS sequence"/>
</dbReference>
<keyword evidence="2" id="KW-0479">Metal-binding</keyword>
<evidence type="ECO:0000256" key="1">
    <source>
        <dbReference type="ARBA" id="ARBA00001947"/>
    </source>
</evidence>
<dbReference type="InterPro" id="IPR051453">
    <property type="entry name" value="MBL_Glyoxalase_II"/>
</dbReference>
<name>A0A8J7C282_9BACT</name>
<accession>A0A8J7C282</accession>
<dbReference type="PANTHER" id="PTHR46233">
    <property type="entry name" value="HYDROXYACYLGLUTATHIONE HYDROLASE GLOC"/>
    <property type="match status" value="1"/>
</dbReference>
<dbReference type="GO" id="GO:0046872">
    <property type="term" value="F:metal ion binding"/>
    <property type="evidence" value="ECO:0007669"/>
    <property type="project" value="UniProtKB-KW"/>
</dbReference>
<evidence type="ECO:0000256" key="4">
    <source>
        <dbReference type="ARBA" id="ARBA00022833"/>
    </source>
</evidence>
<keyword evidence="4" id="KW-0862">Zinc</keyword>
<evidence type="ECO:0000259" key="5">
    <source>
        <dbReference type="SMART" id="SM00849"/>
    </source>
</evidence>
<feature type="domain" description="Metallo-beta-lactamase" evidence="5">
    <location>
        <begin position="12"/>
        <end position="174"/>
    </location>
</feature>
<proteinExistence type="predicted"/>
<dbReference type="EMBL" id="JACXWD010000007">
    <property type="protein sequence ID" value="MBD3867186.1"/>
    <property type="molecule type" value="Genomic_DNA"/>
</dbReference>
<comment type="cofactor">
    <cofactor evidence="1">
        <name>Zn(2+)</name>
        <dbReference type="ChEBI" id="CHEBI:29105"/>
    </cofactor>
</comment>
<evidence type="ECO:0000256" key="2">
    <source>
        <dbReference type="ARBA" id="ARBA00022723"/>
    </source>
</evidence>
<dbReference type="PANTHER" id="PTHR46233:SF3">
    <property type="entry name" value="HYDROXYACYLGLUTATHIONE HYDROLASE GLOC"/>
    <property type="match status" value="1"/>
</dbReference>
<dbReference type="Gene3D" id="3.60.15.10">
    <property type="entry name" value="Ribonuclease Z/Hydroxyacylglutathione hydrolase-like"/>
    <property type="match status" value="1"/>
</dbReference>
<sequence>MIIEKSMHASYLSNTWLVADRPGGSAVIVDTGGPAPPILDRIEALDLTPTHILCTHHHVDHVLGNDLFRSRFHIPVCGHEAEAALFDRLDQTLGHNETVESGALTIRVIHTPGHTVGQASYLVNGEALFPGDTLFKGSVGGTRAPGHTTFNDLRHSIMERLMTLDPGVTVHPGHTELTTLGHEWENNRFIRLWRGVDESSESACTAFGQPAVLMLRAPDYDGGTKCQVRSGDGLIEVVPGSAVR</sequence>
<dbReference type="Pfam" id="PF00753">
    <property type="entry name" value="Lactamase_B"/>
    <property type="match status" value="1"/>
</dbReference>
<dbReference type="SMART" id="SM00849">
    <property type="entry name" value="Lactamase_B"/>
    <property type="match status" value="1"/>
</dbReference>
<evidence type="ECO:0000256" key="3">
    <source>
        <dbReference type="ARBA" id="ARBA00022801"/>
    </source>
</evidence>
<organism evidence="6 7">
    <name type="scientific">Candidatus Polarisedimenticola svalbardensis</name>
    <dbReference type="NCBI Taxonomy" id="2886004"/>
    <lineage>
        <taxon>Bacteria</taxon>
        <taxon>Pseudomonadati</taxon>
        <taxon>Acidobacteriota</taxon>
        <taxon>Candidatus Polarisedimenticolia</taxon>
        <taxon>Candidatus Polarisedimenticolales</taxon>
        <taxon>Candidatus Polarisedimenticolaceae</taxon>
        <taxon>Candidatus Polarisedimenticola</taxon>
    </lineage>
</organism>
<reference evidence="6 7" key="1">
    <citation type="submission" date="2020-08" db="EMBL/GenBank/DDBJ databases">
        <title>Acidobacteriota in marine sediments use diverse sulfur dissimilation pathways.</title>
        <authorList>
            <person name="Wasmund K."/>
        </authorList>
    </citation>
    <scope>NUCLEOTIDE SEQUENCE [LARGE SCALE GENOMIC DNA]</scope>
    <source>
        <strain evidence="6">MAG AM4</strain>
    </source>
</reference>
<dbReference type="AlphaFoldDB" id="A0A8J7C282"/>
<dbReference type="GO" id="GO:0016787">
    <property type="term" value="F:hydrolase activity"/>
    <property type="evidence" value="ECO:0007669"/>
    <property type="project" value="UniProtKB-KW"/>
</dbReference>
<evidence type="ECO:0000313" key="7">
    <source>
        <dbReference type="Proteomes" id="UP000648239"/>
    </source>
</evidence>